<dbReference type="SUPFAM" id="SSF55073">
    <property type="entry name" value="Nucleotide cyclase"/>
    <property type="match status" value="1"/>
</dbReference>
<protein>
    <submittedName>
        <fullName evidence="4">Diguanylate cyclase (GGDEF) domain-containing protein</fullName>
    </submittedName>
</protein>
<reference evidence="5" key="1">
    <citation type="submission" date="2016-10" db="EMBL/GenBank/DDBJ databases">
        <authorList>
            <person name="Varghese N."/>
            <person name="Submissions S."/>
        </authorList>
    </citation>
    <scope>NUCLEOTIDE SEQUENCE [LARGE SCALE GENOMIC DNA]</scope>
    <source>
        <strain evidence="5">DSM 45843</strain>
    </source>
</reference>
<dbReference type="FunFam" id="3.30.70.270:FF:000001">
    <property type="entry name" value="Diguanylate cyclase domain protein"/>
    <property type="match status" value="1"/>
</dbReference>
<feature type="domain" description="GGDEF" evidence="3">
    <location>
        <begin position="230"/>
        <end position="364"/>
    </location>
</feature>
<keyword evidence="5" id="KW-1185">Reference proteome</keyword>
<feature type="region of interest" description="Disordered" evidence="1">
    <location>
        <begin position="1"/>
        <end position="22"/>
    </location>
</feature>
<feature type="transmembrane region" description="Helical" evidence="2">
    <location>
        <begin position="117"/>
        <end position="134"/>
    </location>
</feature>
<evidence type="ECO:0000256" key="2">
    <source>
        <dbReference type="SAM" id="Phobius"/>
    </source>
</evidence>
<dbReference type="GO" id="GO:0043709">
    <property type="term" value="P:cell adhesion involved in single-species biofilm formation"/>
    <property type="evidence" value="ECO:0007669"/>
    <property type="project" value="TreeGrafter"/>
</dbReference>
<keyword evidence="2" id="KW-0472">Membrane</keyword>
<dbReference type="AlphaFoldDB" id="A0A1H0T0G6"/>
<feature type="transmembrane region" description="Helical" evidence="2">
    <location>
        <begin position="37"/>
        <end position="55"/>
    </location>
</feature>
<name>A0A1H0T0G6_9ACTN</name>
<dbReference type="InterPro" id="IPR000160">
    <property type="entry name" value="GGDEF_dom"/>
</dbReference>
<dbReference type="GO" id="GO:0005886">
    <property type="term" value="C:plasma membrane"/>
    <property type="evidence" value="ECO:0007669"/>
    <property type="project" value="TreeGrafter"/>
</dbReference>
<feature type="transmembrane region" description="Helical" evidence="2">
    <location>
        <begin position="92"/>
        <end position="111"/>
    </location>
</feature>
<dbReference type="InterPro" id="IPR029787">
    <property type="entry name" value="Nucleotide_cyclase"/>
</dbReference>
<evidence type="ECO:0000256" key="1">
    <source>
        <dbReference type="SAM" id="MobiDB-lite"/>
    </source>
</evidence>
<dbReference type="InterPro" id="IPR043128">
    <property type="entry name" value="Rev_trsase/Diguanyl_cyclase"/>
</dbReference>
<evidence type="ECO:0000313" key="5">
    <source>
        <dbReference type="Proteomes" id="UP000199088"/>
    </source>
</evidence>
<dbReference type="EMBL" id="FNIR01000014">
    <property type="protein sequence ID" value="SDP47281.1"/>
    <property type="molecule type" value="Genomic_DNA"/>
</dbReference>
<keyword evidence="2" id="KW-0812">Transmembrane</keyword>
<dbReference type="GO" id="GO:0052621">
    <property type="term" value="F:diguanylate cyclase activity"/>
    <property type="evidence" value="ECO:0007669"/>
    <property type="project" value="TreeGrafter"/>
</dbReference>
<dbReference type="CDD" id="cd01949">
    <property type="entry name" value="GGDEF"/>
    <property type="match status" value="1"/>
</dbReference>
<proteinExistence type="predicted"/>
<dbReference type="Gene3D" id="3.30.70.270">
    <property type="match status" value="1"/>
</dbReference>
<dbReference type="InterPro" id="IPR050469">
    <property type="entry name" value="Diguanylate_Cyclase"/>
</dbReference>
<dbReference type="Proteomes" id="UP000199088">
    <property type="component" value="Unassembled WGS sequence"/>
</dbReference>
<feature type="transmembrane region" description="Helical" evidence="2">
    <location>
        <begin position="141"/>
        <end position="158"/>
    </location>
</feature>
<dbReference type="PANTHER" id="PTHR45138">
    <property type="entry name" value="REGULATORY COMPONENTS OF SENSORY TRANSDUCTION SYSTEM"/>
    <property type="match status" value="1"/>
</dbReference>
<keyword evidence="2" id="KW-1133">Transmembrane helix</keyword>
<dbReference type="STRING" id="1052260.SAMN05660199_03984"/>
<evidence type="ECO:0000259" key="3">
    <source>
        <dbReference type="PROSITE" id="PS50887"/>
    </source>
</evidence>
<feature type="transmembrane region" description="Helical" evidence="2">
    <location>
        <begin position="67"/>
        <end position="85"/>
    </location>
</feature>
<dbReference type="SMART" id="SM00267">
    <property type="entry name" value="GGDEF"/>
    <property type="match status" value="1"/>
</dbReference>
<feature type="transmembrane region" description="Helical" evidence="2">
    <location>
        <begin position="164"/>
        <end position="185"/>
    </location>
</feature>
<dbReference type="PANTHER" id="PTHR45138:SF9">
    <property type="entry name" value="DIGUANYLATE CYCLASE DGCM-RELATED"/>
    <property type="match status" value="1"/>
</dbReference>
<dbReference type="GO" id="GO:1902201">
    <property type="term" value="P:negative regulation of bacterial-type flagellum-dependent cell motility"/>
    <property type="evidence" value="ECO:0007669"/>
    <property type="project" value="TreeGrafter"/>
</dbReference>
<organism evidence="4 5">
    <name type="scientific">Klenkia soli</name>
    <dbReference type="NCBI Taxonomy" id="1052260"/>
    <lineage>
        <taxon>Bacteria</taxon>
        <taxon>Bacillati</taxon>
        <taxon>Actinomycetota</taxon>
        <taxon>Actinomycetes</taxon>
        <taxon>Geodermatophilales</taxon>
        <taxon>Geodermatophilaceae</taxon>
        <taxon>Klenkia</taxon>
    </lineage>
</organism>
<gene>
    <name evidence="4" type="ORF">SAMN05660199_03984</name>
</gene>
<sequence>MRHTSGVPADRSAPTDAAGGPPAATDEVVGGVVAARVLAVLITVGAGLGSLNLLVDGVLRPGAPRGVYAGTMLLLVALAVLLLVTRRISLPAIAGLVAVGDLVYVVVALSITDPMLYSPPLMMLFAAFTAAWFLDGWMLGLHMLAVPVACWIALMGSFEDPAALGVQVVVQSVVLDVASAGVYVLRRRVQRLLAATERLSSTDPLTGLANRRSMTAAAERLWRQAQREGGSVAAFLLDLDRFKQLNDEHGHAAGDAVLLAVAGSLARTVRPTDVLARTGGEELVVLGLVDDHHDARQLGERLRTAVHQAGHQRHAVTASVGVALTSPVLGENPQDAVWRLIDRADLAMYAAKEGGRDRVEVAVPVVPRPRVGGTPAGAG</sequence>
<dbReference type="Pfam" id="PF00990">
    <property type="entry name" value="GGDEF"/>
    <property type="match status" value="1"/>
</dbReference>
<dbReference type="PROSITE" id="PS50887">
    <property type="entry name" value="GGDEF"/>
    <property type="match status" value="1"/>
</dbReference>
<accession>A0A1H0T0G6</accession>
<dbReference type="NCBIfam" id="TIGR00254">
    <property type="entry name" value="GGDEF"/>
    <property type="match status" value="1"/>
</dbReference>
<evidence type="ECO:0000313" key="4">
    <source>
        <dbReference type="EMBL" id="SDP47281.1"/>
    </source>
</evidence>